<comment type="pathway">
    <text evidence="4">Amino-acid biosynthesis; D-alanine biosynthesis; D-alanine from L-alanine: step 1/1.</text>
</comment>
<dbReference type="HAMAP" id="MF_01201">
    <property type="entry name" value="Ala_racemase"/>
    <property type="match status" value="1"/>
</dbReference>
<dbReference type="Proteomes" id="UP000831859">
    <property type="component" value="Chromosome"/>
</dbReference>
<evidence type="ECO:0000313" key="7">
    <source>
        <dbReference type="Proteomes" id="UP000831859"/>
    </source>
</evidence>
<dbReference type="PRINTS" id="PR00992">
    <property type="entry name" value="ALARACEMASE"/>
</dbReference>
<dbReference type="InterPro" id="IPR020622">
    <property type="entry name" value="Ala_racemase_pyridoxalP-BS"/>
</dbReference>
<comment type="cofactor">
    <cofactor evidence="1 4">
        <name>pyridoxal 5'-phosphate</name>
        <dbReference type="ChEBI" id="CHEBI:597326"/>
    </cofactor>
</comment>
<feature type="binding site" evidence="4">
    <location>
        <position position="313"/>
    </location>
    <ligand>
        <name>substrate</name>
    </ligand>
</feature>
<dbReference type="InterPro" id="IPR009006">
    <property type="entry name" value="Ala_racemase/Decarboxylase_C"/>
</dbReference>
<dbReference type="EMBL" id="CP093362">
    <property type="protein sequence ID" value="UQS85003.1"/>
    <property type="molecule type" value="Genomic_DNA"/>
</dbReference>
<feature type="domain" description="Alanine racemase C-terminal" evidence="5">
    <location>
        <begin position="245"/>
        <end position="370"/>
    </location>
</feature>
<keyword evidence="7" id="KW-1185">Reference proteome</keyword>
<dbReference type="CDD" id="cd00430">
    <property type="entry name" value="PLPDE_III_AR"/>
    <property type="match status" value="1"/>
</dbReference>
<accession>A0ABY4PHL4</accession>
<dbReference type="PANTHER" id="PTHR30511:SF0">
    <property type="entry name" value="ALANINE RACEMASE, CATABOLIC-RELATED"/>
    <property type="match status" value="1"/>
</dbReference>
<dbReference type="InterPro" id="IPR011079">
    <property type="entry name" value="Ala_racemase_C"/>
</dbReference>
<reference evidence="6 7" key="1">
    <citation type="journal article" date="2022" name="Int. J. Syst. Evol. Microbiol.">
        <title>Apilactobacillus apisilvae sp. nov., Nicolia spurrieriana gen. nov. sp. nov., Bombilactobacillus folatiphilus sp. nov. and Bombilactobacillus thymidiniphilus sp. nov., four new lactic acid bacterial isolates from stingless bees Tetragonula carbonaria and Austroplebeia australis.</title>
        <authorList>
            <person name="Oliphant S.A."/>
            <person name="Watson-Haigh N.S."/>
            <person name="Sumby K.M."/>
            <person name="Gardner J."/>
            <person name="Groom S."/>
            <person name="Jiranek V."/>
        </authorList>
    </citation>
    <scope>NUCLEOTIDE SEQUENCE [LARGE SCALE GENOMIC DNA]</scope>
    <source>
        <strain evidence="6 7">SG5_A10</strain>
    </source>
</reference>
<name>A0ABY4PHL4_9LACO</name>
<dbReference type="InterPro" id="IPR000821">
    <property type="entry name" value="Ala_racemase"/>
</dbReference>
<protein>
    <recommendedName>
        <fullName evidence="4">Alanine racemase</fullName>
        <ecNumber evidence="4">5.1.1.1</ecNumber>
    </recommendedName>
</protein>
<dbReference type="EC" id="5.1.1.1" evidence="4"/>
<dbReference type="SMART" id="SM01005">
    <property type="entry name" value="Ala_racemase_C"/>
    <property type="match status" value="1"/>
</dbReference>
<keyword evidence="2 4" id="KW-0663">Pyridoxal phosphate</keyword>
<dbReference type="Pfam" id="PF00842">
    <property type="entry name" value="Ala_racemase_C"/>
    <property type="match status" value="1"/>
</dbReference>
<proteinExistence type="inferred from homology"/>
<dbReference type="SUPFAM" id="SSF51419">
    <property type="entry name" value="PLP-binding barrel"/>
    <property type="match status" value="1"/>
</dbReference>
<feature type="active site" description="Proton acceptor; specific for D-alanine" evidence="4">
    <location>
        <position position="40"/>
    </location>
</feature>
<evidence type="ECO:0000313" key="6">
    <source>
        <dbReference type="EMBL" id="UQS85003.1"/>
    </source>
</evidence>
<dbReference type="Gene3D" id="3.20.20.10">
    <property type="entry name" value="Alanine racemase"/>
    <property type="match status" value="1"/>
</dbReference>
<dbReference type="PROSITE" id="PS00395">
    <property type="entry name" value="ALANINE_RACEMASE"/>
    <property type="match status" value="1"/>
</dbReference>
<dbReference type="RefSeq" id="WP_249510982.1">
    <property type="nucleotide sequence ID" value="NZ_CP093362.1"/>
</dbReference>
<evidence type="ECO:0000256" key="4">
    <source>
        <dbReference type="HAMAP-Rule" id="MF_01201"/>
    </source>
</evidence>
<gene>
    <name evidence="6" type="primary">alr</name>
    <name evidence="6" type="ORF">MOO46_07125</name>
</gene>
<sequence>MVVATHRNAKLIIDRNALYKNILSEKQHLNKDDALFMVVKANGYGHGAIEVAKTAVKAGANGFCVAMLDEALELRHAGFKQPILILGISRVEDVQLIAKENISVTVSSLEWLKDAQNLLRSTDNTLKVHLGLDTGMGRIGFQNPDDLKAAIDYINNCKNLFFEGVFTHFATADEKDKTYFNFQLKKFKEFMTVVKVKPRYVHVSNSATSLWHSECNGNMVRYGVAGYGLNPSGGAVKLPYELYPALSLTSEIVNCKLVKSGNSIGYGATYTTNDNEWIGTVPVGYADGVIRKMQGFNLLVNGYKCPIVGRVCMDQLMIKLPTQMKTGTKVTIVGKSGDHKTTLQDIATYCDTIHYEVACLFTNRLKRVYIN</sequence>
<dbReference type="GO" id="GO:0008784">
    <property type="term" value="F:alanine racemase activity"/>
    <property type="evidence" value="ECO:0007669"/>
    <property type="project" value="UniProtKB-EC"/>
</dbReference>
<dbReference type="NCBIfam" id="TIGR00492">
    <property type="entry name" value="alr"/>
    <property type="match status" value="1"/>
</dbReference>
<dbReference type="InterPro" id="IPR001608">
    <property type="entry name" value="Ala_racemase_N"/>
</dbReference>
<dbReference type="SUPFAM" id="SSF50621">
    <property type="entry name" value="Alanine racemase C-terminal domain-like"/>
    <property type="match status" value="1"/>
</dbReference>
<feature type="active site" description="Proton acceptor; specific for L-alanine" evidence="4">
    <location>
        <position position="266"/>
    </location>
</feature>
<dbReference type="Gene3D" id="2.40.37.10">
    <property type="entry name" value="Lyase, Ornithine Decarboxylase, Chain A, domain 1"/>
    <property type="match status" value="1"/>
</dbReference>
<evidence type="ECO:0000256" key="1">
    <source>
        <dbReference type="ARBA" id="ARBA00001933"/>
    </source>
</evidence>
<evidence type="ECO:0000256" key="2">
    <source>
        <dbReference type="ARBA" id="ARBA00022898"/>
    </source>
</evidence>
<evidence type="ECO:0000259" key="5">
    <source>
        <dbReference type="SMART" id="SM01005"/>
    </source>
</evidence>
<organism evidence="6 7">
    <name type="scientific">Apilactobacillus apisilvae</name>
    <dbReference type="NCBI Taxonomy" id="2923364"/>
    <lineage>
        <taxon>Bacteria</taxon>
        <taxon>Bacillati</taxon>
        <taxon>Bacillota</taxon>
        <taxon>Bacilli</taxon>
        <taxon>Lactobacillales</taxon>
        <taxon>Lactobacillaceae</taxon>
        <taxon>Apilactobacillus</taxon>
    </lineage>
</organism>
<keyword evidence="3 4" id="KW-0413">Isomerase</keyword>
<dbReference type="Pfam" id="PF01168">
    <property type="entry name" value="Ala_racemase_N"/>
    <property type="match status" value="1"/>
</dbReference>
<evidence type="ECO:0000256" key="3">
    <source>
        <dbReference type="ARBA" id="ARBA00023235"/>
    </source>
</evidence>
<feature type="binding site" evidence="4">
    <location>
        <position position="138"/>
    </location>
    <ligand>
        <name>substrate</name>
    </ligand>
</feature>
<feature type="modified residue" description="N6-(pyridoxal phosphate)lysine" evidence="4">
    <location>
        <position position="40"/>
    </location>
</feature>
<dbReference type="InterPro" id="IPR029066">
    <property type="entry name" value="PLP-binding_barrel"/>
</dbReference>
<comment type="function">
    <text evidence="4">Catalyzes the interconversion of L-alanine and D-alanine. May also act on other amino acids.</text>
</comment>
<comment type="similarity">
    <text evidence="4">Belongs to the alanine racemase family.</text>
</comment>
<dbReference type="PANTHER" id="PTHR30511">
    <property type="entry name" value="ALANINE RACEMASE"/>
    <property type="match status" value="1"/>
</dbReference>
<comment type="catalytic activity">
    <reaction evidence="4">
        <text>L-alanine = D-alanine</text>
        <dbReference type="Rhea" id="RHEA:20249"/>
        <dbReference type="ChEBI" id="CHEBI:57416"/>
        <dbReference type="ChEBI" id="CHEBI:57972"/>
        <dbReference type="EC" id="5.1.1.1"/>
    </reaction>
</comment>